<sequence>MLAWIGYLREFEQVRGTLLFRLVCENTSPIVSRTLATPETNRKRFSRYPRDEFLRPILPPSGSEHLGSNADRLHIAVLWKFFAVESTSNALNNIPQASELFYKIALPMEGHVIIDDLFILSDPFNKRCKIKKRSFFLNFRSHHSYPGLVR</sequence>
<dbReference type="AlphaFoldDB" id="A0A834KEX2"/>
<gene>
    <name evidence="1" type="ORF">H0235_014345</name>
</gene>
<accession>A0A834KEX2</accession>
<proteinExistence type="predicted"/>
<name>A0A834KEX2_VESPE</name>
<dbReference type="Proteomes" id="UP000600918">
    <property type="component" value="Unassembled WGS sequence"/>
</dbReference>
<comment type="caution">
    <text evidence="1">The sequence shown here is derived from an EMBL/GenBank/DDBJ whole genome shotgun (WGS) entry which is preliminary data.</text>
</comment>
<keyword evidence="2" id="KW-1185">Reference proteome</keyword>
<reference evidence="1" key="1">
    <citation type="journal article" date="2020" name="G3 (Bethesda)">
        <title>High-Quality Assemblies for Three Invasive Social Wasps from the &lt;i&gt;Vespula&lt;/i&gt; Genus.</title>
        <authorList>
            <person name="Harrop T.W.R."/>
            <person name="Guhlin J."/>
            <person name="McLaughlin G.M."/>
            <person name="Permina E."/>
            <person name="Stockwell P."/>
            <person name="Gilligan J."/>
            <person name="Le Lec M.F."/>
            <person name="Gruber M.A.M."/>
            <person name="Quinn O."/>
            <person name="Lovegrove M."/>
            <person name="Duncan E.J."/>
            <person name="Remnant E.J."/>
            <person name="Van Eeckhoven J."/>
            <person name="Graham B."/>
            <person name="Knapp R.A."/>
            <person name="Langford K.W."/>
            <person name="Kronenberg Z."/>
            <person name="Press M.O."/>
            <person name="Eacker S.M."/>
            <person name="Wilson-Rankin E.E."/>
            <person name="Purcell J."/>
            <person name="Lester P.J."/>
            <person name="Dearden P.K."/>
        </authorList>
    </citation>
    <scope>NUCLEOTIDE SEQUENCE</scope>
    <source>
        <strain evidence="1">Volc-1</strain>
    </source>
</reference>
<evidence type="ECO:0000313" key="2">
    <source>
        <dbReference type="Proteomes" id="UP000600918"/>
    </source>
</evidence>
<evidence type="ECO:0000313" key="1">
    <source>
        <dbReference type="EMBL" id="KAF7406689.1"/>
    </source>
</evidence>
<dbReference type="EMBL" id="JACSDY010000015">
    <property type="protein sequence ID" value="KAF7406689.1"/>
    <property type="molecule type" value="Genomic_DNA"/>
</dbReference>
<organism evidence="1 2">
    <name type="scientific">Vespula pensylvanica</name>
    <name type="common">Western yellow jacket</name>
    <name type="synonym">Wasp</name>
    <dbReference type="NCBI Taxonomy" id="30213"/>
    <lineage>
        <taxon>Eukaryota</taxon>
        <taxon>Metazoa</taxon>
        <taxon>Ecdysozoa</taxon>
        <taxon>Arthropoda</taxon>
        <taxon>Hexapoda</taxon>
        <taxon>Insecta</taxon>
        <taxon>Pterygota</taxon>
        <taxon>Neoptera</taxon>
        <taxon>Endopterygota</taxon>
        <taxon>Hymenoptera</taxon>
        <taxon>Apocrita</taxon>
        <taxon>Aculeata</taxon>
        <taxon>Vespoidea</taxon>
        <taxon>Vespidae</taxon>
        <taxon>Vespinae</taxon>
        <taxon>Vespula</taxon>
    </lineage>
</organism>
<protein>
    <submittedName>
        <fullName evidence="1">Uncharacterized protein</fullName>
    </submittedName>
</protein>